<sequence>MIFLVPLPRNQTEQRIMKSIYFPLI</sequence>
<organism evidence="1">
    <name type="scientific">Rhizophora mucronata</name>
    <name type="common">Asiatic mangrove</name>
    <dbReference type="NCBI Taxonomy" id="61149"/>
    <lineage>
        <taxon>Eukaryota</taxon>
        <taxon>Viridiplantae</taxon>
        <taxon>Streptophyta</taxon>
        <taxon>Embryophyta</taxon>
        <taxon>Tracheophyta</taxon>
        <taxon>Spermatophyta</taxon>
        <taxon>Magnoliopsida</taxon>
        <taxon>eudicotyledons</taxon>
        <taxon>Gunneridae</taxon>
        <taxon>Pentapetalae</taxon>
        <taxon>rosids</taxon>
        <taxon>fabids</taxon>
        <taxon>Malpighiales</taxon>
        <taxon>Rhizophoraceae</taxon>
        <taxon>Rhizophora</taxon>
    </lineage>
</organism>
<evidence type="ECO:0000313" key="1">
    <source>
        <dbReference type="EMBL" id="MBX00028.1"/>
    </source>
</evidence>
<proteinExistence type="predicted"/>
<reference evidence="1" key="1">
    <citation type="submission" date="2018-02" db="EMBL/GenBank/DDBJ databases">
        <title>Rhizophora mucronata_Transcriptome.</title>
        <authorList>
            <person name="Meera S.P."/>
            <person name="Sreeshan A."/>
            <person name="Augustine A."/>
        </authorList>
    </citation>
    <scope>NUCLEOTIDE SEQUENCE</scope>
    <source>
        <tissue evidence="1">Leaf</tissue>
    </source>
</reference>
<name>A0A2P2K2T5_RHIMU</name>
<dbReference type="EMBL" id="GGEC01019544">
    <property type="protein sequence ID" value="MBX00028.1"/>
    <property type="molecule type" value="Transcribed_RNA"/>
</dbReference>
<protein>
    <submittedName>
        <fullName evidence="1">Uncharacterized protein</fullName>
    </submittedName>
</protein>
<accession>A0A2P2K2T5</accession>
<dbReference type="AlphaFoldDB" id="A0A2P2K2T5"/>